<dbReference type="PROSITE" id="PS51456">
    <property type="entry name" value="MYOSIN_MOTOR"/>
    <property type="match status" value="1"/>
</dbReference>
<dbReference type="PRINTS" id="PR00193">
    <property type="entry name" value="MYOSINHEAVY"/>
</dbReference>
<evidence type="ECO:0000256" key="7">
    <source>
        <dbReference type="ARBA" id="ARBA00023203"/>
    </source>
</evidence>
<name>A0A915LRW4_MELJA</name>
<dbReference type="PANTHER" id="PTHR13140:SF857">
    <property type="entry name" value="MYOSIN-11"/>
    <property type="match status" value="1"/>
</dbReference>
<dbReference type="Proteomes" id="UP000887561">
    <property type="component" value="Unplaced"/>
</dbReference>
<keyword evidence="10" id="KW-1185">Reference proteome</keyword>
<dbReference type="InterPro" id="IPR036961">
    <property type="entry name" value="Kinesin_motor_dom_sf"/>
</dbReference>
<dbReference type="Gene3D" id="3.40.850.10">
    <property type="entry name" value="Kinesin motor domain"/>
    <property type="match status" value="1"/>
</dbReference>
<evidence type="ECO:0000256" key="2">
    <source>
        <dbReference type="ARBA" id="ARBA00022741"/>
    </source>
</evidence>
<dbReference type="GO" id="GO:0051015">
    <property type="term" value="F:actin filament binding"/>
    <property type="evidence" value="ECO:0007669"/>
    <property type="project" value="TreeGrafter"/>
</dbReference>
<dbReference type="GO" id="GO:0007015">
    <property type="term" value="P:actin filament organization"/>
    <property type="evidence" value="ECO:0007669"/>
    <property type="project" value="TreeGrafter"/>
</dbReference>
<evidence type="ECO:0000256" key="1">
    <source>
        <dbReference type="ARBA" id="ARBA00008314"/>
    </source>
</evidence>
<dbReference type="GO" id="GO:0016459">
    <property type="term" value="C:myosin complex"/>
    <property type="evidence" value="ECO:0007669"/>
    <property type="project" value="UniProtKB-KW"/>
</dbReference>
<dbReference type="Pfam" id="PF00063">
    <property type="entry name" value="Myosin_head"/>
    <property type="match status" value="1"/>
</dbReference>
<comment type="caution">
    <text evidence="8">Lacks conserved residue(s) required for the propagation of feature annotation.</text>
</comment>
<proteinExistence type="inferred from homology"/>
<evidence type="ECO:0000256" key="8">
    <source>
        <dbReference type="PROSITE-ProRule" id="PRU00782"/>
    </source>
</evidence>
<keyword evidence="2" id="KW-0547">Nucleotide-binding</keyword>
<dbReference type="GO" id="GO:0000146">
    <property type="term" value="F:microfilament motor activity"/>
    <property type="evidence" value="ECO:0007669"/>
    <property type="project" value="TreeGrafter"/>
</dbReference>
<accession>A0A915LRW4</accession>
<dbReference type="Gene3D" id="1.20.120.720">
    <property type="entry name" value="Myosin VI head, motor domain, U50 subdomain"/>
    <property type="match status" value="1"/>
</dbReference>
<evidence type="ECO:0000256" key="4">
    <source>
        <dbReference type="ARBA" id="ARBA00023054"/>
    </source>
</evidence>
<dbReference type="GO" id="GO:0005524">
    <property type="term" value="F:ATP binding"/>
    <property type="evidence" value="ECO:0007669"/>
    <property type="project" value="UniProtKB-KW"/>
</dbReference>
<keyword evidence="7 8" id="KW-0009">Actin-binding</keyword>
<dbReference type="GO" id="GO:0016020">
    <property type="term" value="C:membrane"/>
    <property type="evidence" value="ECO:0007669"/>
    <property type="project" value="TreeGrafter"/>
</dbReference>
<keyword evidence="4" id="KW-0175">Coiled coil</keyword>
<keyword evidence="5 8" id="KW-0518">Myosin</keyword>
<comment type="similarity">
    <text evidence="1 8">Belongs to the TRAFAC class myosin-kinesin ATPase superfamily. Myosin family.</text>
</comment>
<evidence type="ECO:0000313" key="10">
    <source>
        <dbReference type="Proteomes" id="UP000887561"/>
    </source>
</evidence>
<evidence type="ECO:0000256" key="3">
    <source>
        <dbReference type="ARBA" id="ARBA00022840"/>
    </source>
</evidence>
<evidence type="ECO:0000313" key="11">
    <source>
        <dbReference type="WBParaSite" id="scaffold16948_cov158.g18444"/>
    </source>
</evidence>
<dbReference type="SMART" id="SM00242">
    <property type="entry name" value="MYSc"/>
    <property type="match status" value="1"/>
</dbReference>
<protein>
    <submittedName>
        <fullName evidence="11">Myosin motor domain-containing protein</fullName>
    </submittedName>
</protein>
<evidence type="ECO:0000256" key="5">
    <source>
        <dbReference type="ARBA" id="ARBA00023123"/>
    </source>
</evidence>
<keyword evidence="3" id="KW-0067">ATP-binding</keyword>
<dbReference type="InterPro" id="IPR027417">
    <property type="entry name" value="P-loop_NTPase"/>
</dbReference>
<dbReference type="WBParaSite" id="scaffold16948_cov158.g18444">
    <property type="protein sequence ID" value="scaffold16948_cov158.g18444"/>
    <property type="gene ID" value="scaffold16948_cov158.g18444"/>
</dbReference>
<sequence length="164" mass="19521">MFAWLIRRCNATLDVRDKQQREGQHFIGVLDIAGFEIFELNSFEQLWINFVNERLQQFFNHHMFILEQEEYQREGIQWAFIDFGLDLQPCIELIEKAEAHFAVIHYAGTVQYNAQSWLEKNKDPLNDSVVAVLKSNPEMSLLKFIWEDYQTQEDEKKAKLSNNF</sequence>
<evidence type="ECO:0000256" key="6">
    <source>
        <dbReference type="ARBA" id="ARBA00023175"/>
    </source>
</evidence>
<evidence type="ECO:0000259" key="9">
    <source>
        <dbReference type="PROSITE" id="PS51456"/>
    </source>
</evidence>
<dbReference type="InterPro" id="IPR001609">
    <property type="entry name" value="Myosin_head_motor_dom-like"/>
</dbReference>
<dbReference type="Gene3D" id="1.20.58.530">
    <property type="match status" value="2"/>
</dbReference>
<reference evidence="11" key="1">
    <citation type="submission" date="2022-11" db="UniProtKB">
        <authorList>
            <consortium name="WormBaseParasite"/>
        </authorList>
    </citation>
    <scope>IDENTIFICATION</scope>
</reference>
<feature type="domain" description="Myosin motor" evidence="9">
    <location>
        <begin position="1"/>
        <end position="164"/>
    </location>
</feature>
<dbReference type="AlphaFoldDB" id="A0A915LRW4"/>
<dbReference type="PANTHER" id="PTHR13140">
    <property type="entry name" value="MYOSIN"/>
    <property type="match status" value="1"/>
</dbReference>
<organism evidence="10 11">
    <name type="scientific">Meloidogyne javanica</name>
    <name type="common">Root-knot nematode worm</name>
    <dbReference type="NCBI Taxonomy" id="6303"/>
    <lineage>
        <taxon>Eukaryota</taxon>
        <taxon>Metazoa</taxon>
        <taxon>Ecdysozoa</taxon>
        <taxon>Nematoda</taxon>
        <taxon>Chromadorea</taxon>
        <taxon>Rhabditida</taxon>
        <taxon>Tylenchina</taxon>
        <taxon>Tylenchomorpha</taxon>
        <taxon>Tylenchoidea</taxon>
        <taxon>Meloidogynidae</taxon>
        <taxon>Meloidogyninae</taxon>
        <taxon>Meloidogyne</taxon>
        <taxon>Meloidogyne incognita group</taxon>
    </lineage>
</organism>
<dbReference type="SUPFAM" id="SSF52540">
    <property type="entry name" value="P-loop containing nucleoside triphosphate hydrolases"/>
    <property type="match status" value="1"/>
</dbReference>
<dbReference type="GO" id="GO:0005737">
    <property type="term" value="C:cytoplasm"/>
    <property type="evidence" value="ECO:0007669"/>
    <property type="project" value="TreeGrafter"/>
</dbReference>
<keyword evidence="6" id="KW-0505">Motor protein</keyword>